<dbReference type="SUPFAM" id="SSF56300">
    <property type="entry name" value="Metallo-dependent phosphatases"/>
    <property type="match status" value="1"/>
</dbReference>
<dbReference type="PANTHER" id="PTHR42850">
    <property type="entry name" value="METALLOPHOSPHOESTERASE"/>
    <property type="match status" value="1"/>
</dbReference>
<feature type="domain" description="Calcineurin-like phosphoesterase" evidence="1">
    <location>
        <begin position="6"/>
        <end position="190"/>
    </location>
</feature>
<dbReference type="EMBL" id="JBHSCW010000011">
    <property type="protein sequence ID" value="MFC4353210.1"/>
    <property type="molecule type" value="Genomic_DNA"/>
</dbReference>
<dbReference type="Gene3D" id="3.60.21.10">
    <property type="match status" value="1"/>
</dbReference>
<protein>
    <submittedName>
        <fullName evidence="2">Metallophosphoesterase</fullName>
    </submittedName>
</protein>
<dbReference type="InterPro" id="IPR029052">
    <property type="entry name" value="Metallo-depent_PP-like"/>
</dbReference>
<gene>
    <name evidence="2" type="ORF">ACFOW6_16805</name>
</gene>
<dbReference type="RefSeq" id="WP_382423585.1">
    <property type="nucleotide sequence ID" value="NZ_JBHSCW010000011.1"/>
</dbReference>
<dbReference type="InterPro" id="IPR050126">
    <property type="entry name" value="Ap4A_hydrolase"/>
</dbReference>
<dbReference type="PANTHER" id="PTHR42850:SF4">
    <property type="entry name" value="ZINC-DEPENDENT ENDOPOLYPHOSPHATASE"/>
    <property type="match status" value="1"/>
</dbReference>
<sequence length="253" mass="27775">MTAQAPLYVIGDIHGHAGLLDRLLTFIESDAAQRGHSPKVIFLGDIVDRGPENRRAMDVVSATLKRWPDSRLLLGNHDSWLLEFFDQGAADPAWLMNGGAETLQSYGLADLDPAAVRDRVARDFRDHFEMLRDASIQELAGNFAFVHAGVNPNRPIPEQDAEDCIWIRGPFLNHLGRLSHTVVHGHTPMIDPPCPVITENRISLDTGAFATGVLSLMILDVEREIAEFHATGPDGSVTTIEPLRVDRGHGTAL</sequence>
<dbReference type="Proteomes" id="UP001595799">
    <property type="component" value="Unassembled WGS sequence"/>
</dbReference>
<accession>A0ABV8UPS4</accession>
<reference evidence="3" key="1">
    <citation type="journal article" date="2019" name="Int. J. Syst. Evol. Microbiol.">
        <title>The Global Catalogue of Microorganisms (GCM) 10K type strain sequencing project: providing services to taxonomists for standard genome sequencing and annotation.</title>
        <authorList>
            <consortium name="The Broad Institute Genomics Platform"/>
            <consortium name="The Broad Institute Genome Sequencing Center for Infectious Disease"/>
            <person name="Wu L."/>
            <person name="Ma J."/>
        </authorList>
    </citation>
    <scope>NUCLEOTIDE SEQUENCE [LARGE SCALE GENOMIC DNA]</scope>
    <source>
        <strain evidence="3">CECT 8472</strain>
    </source>
</reference>
<evidence type="ECO:0000259" key="1">
    <source>
        <dbReference type="Pfam" id="PF00149"/>
    </source>
</evidence>
<dbReference type="InterPro" id="IPR004843">
    <property type="entry name" value="Calcineurin-like_PHP"/>
</dbReference>
<name>A0ABV8UPS4_9PROT</name>
<proteinExistence type="predicted"/>
<organism evidence="2 3">
    <name type="scientific">Fodinicurvata halophila</name>
    <dbReference type="NCBI Taxonomy" id="1419723"/>
    <lineage>
        <taxon>Bacteria</taxon>
        <taxon>Pseudomonadati</taxon>
        <taxon>Pseudomonadota</taxon>
        <taxon>Alphaproteobacteria</taxon>
        <taxon>Rhodospirillales</taxon>
        <taxon>Rhodovibrionaceae</taxon>
        <taxon>Fodinicurvata</taxon>
    </lineage>
</organism>
<evidence type="ECO:0000313" key="2">
    <source>
        <dbReference type="EMBL" id="MFC4353210.1"/>
    </source>
</evidence>
<keyword evidence="3" id="KW-1185">Reference proteome</keyword>
<evidence type="ECO:0000313" key="3">
    <source>
        <dbReference type="Proteomes" id="UP001595799"/>
    </source>
</evidence>
<dbReference type="Pfam" id="PF00149">
    <property type="entry name" value="Metallophos"/>
    <property type="match status" value="1"/>
</dbReference>
<comment type="caution">
    <text evidence="2">The sequence shown here is derived from an EMBL/GenBank/DDBJ whole genome shotgun (WGS) entry which is preliminary data.</text>
</comment>